<keyword evidence="6 12" id="KW-0808">Transferase</keyword>
<feature type="transmembrane region" description="Helical" evidence="12">
    <location>
        <begin position="123"/>
        <end position="141"/>
    </location>
</feature>
<dbReference type="GO" id="GO:0006744">
    <property type="term" value="P:ubiquinone biosynthetic process"/>
    <property type="evidence" value="ECO:0007669"/>
    <property type="project" value="UniProtKB-UniRule"/>
</dbReference>
<proteinExistence type="inferred from homology"/>
<feature type="transmembrane region" description="Helical" evidence="12">
    <location>
        <begin position="29"/>
        <end position="46"/>
    </location>
</feature>
<keyword evidence="8 12" id="KW-0812">Transmembrane</keyword>
<dbReference type="FunFam" id="1.10.357.140:FF:000002">
    <property type="entry name" value="4-hydroxybenzoate octaprenyltransferase"/>
    <property type="match status" value="1"/>
</dbReference>
<dbReference type="AlphaFoldDB" id="A0A3N1Y6X4"/>
<keyword evidence="5 12" id="KW-0997">Cell inner membrane</keyword>
<keyword evidence="9 12" id="KW-0460">Magnesium</keyword>
<keyword evidence="10 12" id="KW-1133">Transmembrane helix</keyword>
<keyword evidence="4 12" id="KW-1003">Cell membrane</keyword>
<dbReference type="GO" id="GO:0008412">
    <property type="term" value="F:4-hydroxybenzoate polyprenyltransferase activity"/>
    <property type="evidence" value="ECO:0007669"/>
    <property type="project" value="UniProtKB-UniRule"/>
</dbReference>
<accession>A0A3N1Y6X4</accession>
<comment type="catalytic activity">
    <reaction evidence="12">
        <text>all-trans-octaprenyl diphosphate + 4-hydroxybenzoate = 4-hydroxy-3-(all-trans-octaprenyl)benzoate + diphosphate</text>
        <dbReference type="Rhea" id="RHEA:27782"/>
        <dbReference type="ChEBI" id="CHEBI:1617"/>
        <dbReference type="ChEBI" id="CHEBI:17879"/>
        <dbReference type="ChEBI" id="CHEBI:33019"/>
        <dbReference type="ChEBI" id="CHEBI:57711"/>
        <dbReference type="EC" id="2.5.1.39"/>
    </reaction>
</comment>
<dbReference type="Pfam" id="PF01040">
    <property type="entry name" value="UbiA"/>
    <property type="match status" value="1"/>
</dbReference>
<feature type="transmembrane region" description="Helical" evidence="12">
    <location>
        <begin position="174"/>
        <end position="195"/>
    </location>
</feature>
<feature type="transmembrane region" description="Helical" evidence="12">
    <location>
        <begin position="97"/>
        <end position="117"/>
    </location>
</feature>
<dbReference type="InterPro" id="IPR044878">
    <property type="entry name" value="UbiA_sf"/>
</dbReference>
<evidence type="ECO:0000313" key="15">
    <source>
        <dbReference type="Proteomes" id="UP000276634"/>
    </source>
</evidence>
<dbReference type="Gene3D" id="1.20.120.1780">
    <property type="entry name" value="UbiA prenyltransferase"/>
    <property type="match status" value="1"/>
</dbReference>
<evidence type="ECO:0000256" key="12">
    <source>
        <dbReference type="HAMAP-Rule" id="MF_01635"/>
    </source>
</evidence>
<evidence type="ECO:0000256" key="9">
    <source>
        <dbReference type="ARBA" id="ARBA00022842"/>
    </source>
</evidence>
<name>A0A3N1Y6X4_9GAMM</name>
<protein>
    <recommendedName>
        <fullName evidence="12 13">4-hydroxybenzoate octaprenyltransferase</fullName>
        <ecNumber evidence="12 13">2.5.1.39</ecNumber>
    </recommendedName>
    <alternativeName>
        <fullName evidence="12">4-HB polyprenyltransferase</fullName>
    </alternativeName>
</protein>
<comment type="similarity">
    <text evidence="3 12">Belongs to the UbiA prenyltransferase family.</text>
</comment>
<feature type="transmembrane region" description="Helical" evidence="12">
    <location>
        <begin position="216"/>
        <end position="238"/>
    </location>
</feature>
<comment type="pathway">
    <text evidence="12">Cofactor biosynthesis; ubiquinone biosynthesis.</text>
</comment>
<dbReference type="InterPro" id="IPR000537">
    <property type="entry name" value="UbiA_prenyltransferase"/>
</dbReference>
<evidence type="ECO:0000256" key="2">
    <source>
        <dbReference type="ARBA" id="ARBA00004141"/>
    </source>
</evidence>
<dbReference type="FunFam" id="1.20.120.1780:FF:000001">
    <property type="entry name" value="4-hydroxybenzoate octaprenyltransferase"/>
    <property type="match status" value="1"/>
</dbReference>
<dbReference type="PROSITE" id="PS00943">
    <property type="entry name" value="UBIA"/>
    <property type="match status" value="1"/>
</dbReference>
<evidence type="ECO:0000256" key="4">
    <source>
        <dbReference type="ARBA" id="ARBA00022475"/>
    </source>
</evidence>
<dbReference type="HAMAP" id="MF_01635">
    <property type="entry name" value="UbiA"/>
    <property type="match status" value="1"/>
</dbReference>
<feature type="transmembrane region" description="Helical" evidence="12">
    <location>
        <begin position="275"/>
        <end position="294"/>
    </location>
</feature>
<evidence type="ECO:0000256" key="1">
    <source>
        <dbReference type="ARBA" id="ARBA00001946"/>
    </source>
</evidence>
<dbReference type="InterPro" id="IPR030470">
    <property type="entry name" value="UbiA_prenylTrfase_CS"/>
</dbReference>
<evidence type="ECO:0000256" key="11">
    <source>
        <dbReference type="ARBA" id="ARBA00023136"/>
    </source>
</evidence>
<dbReference type="Proteomes" id="UP000276634">
    <property type="component" value="Unassembled WGS sequence"/>
</dbReference>
<dbReference type="PANTHER" id="PTHR11048">
    <property type="entry name" value="PRENYLTRANSFERASES"/>
    <property type="match status" value="1"/>
</dbReference>
<gene>
    <name evidence="12" type="primary">ubiA</name>
    <name evidence="14" type="ORF">EDC57_0398</name>
</gene>
<keyword evidence="15" id="KW-1185">Reference proteome</keyword>
<keyword evidence="7 12" id="KW-0831">Ubiquinone biosynthesis</keyword>
<dbReference type="GO" id="GO:0005886">
    <property type="term" value="C:plasma membrane"/>
    <property type="evidence" value="ECO:0007669"/>
    <property type="project" value="UniProtKB-SubCell"/>
</dbReference>
<comment type="cofactor">
    <cofactor evidence="1 12">
        <name>Mg(2+)</name>
        <dbReference type="ChEBI" id="CHEBI:18420"/>
    </cofactor>
</comment>
<dbReference type="NCBIfam" id="TIGR01474">
    <property type="entry name" value="ubiA_proteo"/>
    <property type="match status" value="1"/>
</dbReference>
<dbReference type="CDD" id="cd13959">
    <property type="entry name" value="PT_UbiA_COQ2"/>
    <property type="match status" value="1"/>
</dbReference>
<evidence type="ECO:0000256" key="13">
    <source>
        <dbReference type="NCBIfam" id="TIGR01474"/>
    </source>
</evidence>
<dbReference type="PANTHER" id="PTHR11048:SF28">
    <property type="entry name" value="4-HYDROXYBENZOATE POLYPRENYLTRANSFERASE, MITOCHONDRIAL"/>
    <property type="match status" value="1"/>
</dbReference>
<evidence type="ECO:0000256" key="7">
    <source>
        <dbReference type="ARBA" id="ARBA00022688"/>
    </source>
</evidence>
<dbReference type="InterPro" id="IPR006370">
    <property type="entry name" value="HB_polyprenyltransferase-like"/>
</dbReference>
<evidence type="ECO:0000256" key="5">
    <source>
        <dbReference type="ARBA" id="ARBA00022519"/>
    </source>
</evidence>
<dbReference type="UniPathway" id="UPA00232"/>
<comment type="caution">
    <text evidence="14">The sequence shown here is derived from an EMBL/GenBank/DDBJ whole genome shotgun (WGS) entry which is preliminary data.</text>
</comment>
<feature type="transmembrane region" description="Helical" evidence="12">
    <location>
        <begin position="150"/>
        <end position="168"/>
    </location>
</feature>
<evidence type="ECO:0000256" key="6">
    <source>
        <dbReference type="ARBA" id="ARBA00022679"/>
    </source>
</evidence>
<comment type="function">
    <text evidence="12">Catalyzes the prenylation of para-hydroxybenzoate (PHB) with an all-trans polyprenyl group. Mediates the second step in the final reaction sequence of ubiquinone-8 (UQ-8) biosynthesis, which is the condensation of the polyisoprenoid side chain with PHB, generating the first membrane-bound Q intermediate 3-octaprenyl-4-hydroxybenzoate.</text>
</comment>
<dbReference type="Gene3D" id="1.10.357.140">
    <property type="entry name" value="UbiA prenyltransferase"/>
    <property type="match status" value="1"/>
</dbReference>
<comment type="subcellular location">
    <subcellularLocation>
        <location evidence="12">Cell inner membrane</location>
        <topology evidence="12">Multi-pass membrane protein</topology>
    </subcellularLocation>
    <subcellularLocation>
        <location evidence="2">Membrane</location>
        <topology evidence="2">Multi-pass membrane protein</topology>
    </subcellularLocation>
</comment>
<evidence type="ECO:0000313" key="14">
    <source>
        <dbReference type="EMBL" id="ROR34500.1"/>
    </source>
</evidence>
<organism evidence="14 15">
    <name type="scientific">Inmirania thermothiophila</name>
    <dbReference type="NCBI Taxonomy" id="1750597"/>
    <lineage>
        <taxon>Bacteria</taxon>
        <taxon>Pseudomonadati</taxon>
        <taxon>Pseudomonadota</taxon>
        <taxon>Gammaproteobacteria</taxon>
        <taxon>Chromatiales</taxon>
        <taxon>Ectothiorhodospiraceae</taxon>
        <taxon>Inmirania</taxon>
    </lineage>
</organism>
<dbReference type="OrthoDB" id="9782418at2"/>
<keyword evidence="11 12" id="KW-0472">Membrane</keyword>
<dbReference type="EMBL" id="RJVI01000001">
    <property type="protein sequence ID" value="ROR34500.1"/>
    <property type="molecule type" value="Genomic_DNA"/>
</dbReference>
<dbReference type="InterPro" id="IPR039653">
    <property type="entry name" value="Prenyltransferase"/>
</dbReference>
<reference evidence="14 15" key="1">
    <citation type="submission" date="2018-11" db="EMBL/GenBank/DDBJ databases">
        <title>Genomic Encyclopedia of Type Strains, Phase IV (KMG-IV): sequencing the most valuable type-strain genomes for metagenomic binning, comparative biology and taxonomic classification.</title>
        <authorList>
            <person name="Goeker M."/>
        </authorList>
    </citation>
    <scope>NUCLEOTIDE SEQUENCE [LARGE SCALE GENOMIC DNA]</scope>
    <source>
        <strain evidence="14 15">DSM 100275</strain>
    </source>
</reference>
<feature type="transmembrane region" description="Helical" evidence="12">
    <location>
        <begin position="244"/>
        <end position="263"/>
    </location>
</feature>
<evidence type="ECO:0000256" key="3">
    <source>
        <dbReference type="ARBA" id="ARBA00005985"/>
    </source>
</evidence>
<evidence type="ECO:0000256" key="8">
    <source>
        <dbReference type="ARBA" id="ARBA00022692"/>
    </source>
</evidence>
<evidence type="ECO:0000256" key="10">
    <source>
        <dbReference type="ARBA" id="ARBA00022989"/>
    </source>
</evidence>
<sequence>MSVRVLPRWEEVRARLDAYVRLVRLDRPIGIWLLLWPTLWALWIAGEGRPEPRLVLIFTLGVVLMRSAGCAINDWADRGFDPHVARTRTRPLAAGEIAPGEALAVFALLALLAFGLVLLTNRLTILLSLAAAALAATYPFAKRWTWMPQVHLGAAFGFAVPMAFAAQTGAVPRLAWLLFVVTLLWAVIYDTMYAMADREDDRRIGVRSTALLFGEADRLILAVLQGVFLLGLLLVGRLAGLDGYYHLGLAVAAALFLYQQYLIRDRDPAACIQAFLNNHWLGMAVFVAILLDYLGRG</sequence>
<dbReference type="EC" id="2.5.1.39" evidence="12 13"/>